<feature type="transmembrane region" description="Helical" evidence="6">
    <location>
        <begin position="211"/>
        <end position="235"/>
    </location>
</feature>
<evidence type="ECO:0000256" key="2">
    <source>
        <dbReference type="ARBA" id="ARBA00022448"/>
    </source>
</evidence>
<dbReference type="PROSITE" id="PS50267">
    <property type="entry name" value="NA_NEUROTRAN_SYMP_3"/>
    <property type="match status" value="1"/>
</dbReference>
<evidence type="ECO:0000313" key="7">
    <source>
        <dbReference type="EMBL" id="OEH84834.1"/>
    </source>
</evidence>
<evidence type="ECO:0000256" key="4">
    <source>
        <dbReference type="ARBA" id="ARBA00022989"/>
    </source>
</evidence>
<dbReference type="GO" id="GO:0016020">
    <property type="term" value="C:membrane"/>
    <property type="evidence" value="ECO:0007669"/>
    <property type="project" value="UniProtKB-SubCell"/>
</dbReference>
<feature type="transmembrane region" description="Helical" evidence="6">
    <location>
        <begin position="247"/>
        <end position="273"/>
    </location>
</feature>
<accession>A0A1E5L432</accession>
<keyword evidence="8" id="KW-1185">Reference proteome</keyword>
<feature type="transmembrane region" description="Helical" evidence="6">
    <location>
        <begin position="293"/>
        <end position="326"/>
    </location>
</feature>
<dbReference type="CDD" id="cd10336">
    <property type="entry name" value="SLC6sbd_Tyt1-Like"/>
    <property type="match status" value="1"/>
</dbReference>
<dbReference type="STRING" id="1390249.BHU72_08380"/>
<keyword evidence="3 6" id="KW-0812">Transmembrane</keyword>
<dbReference type="PANTHER" id="PTHR42948">
    <property type="entry name" value="TRANSPORTER"/>
    <property type="match status" value="1"/>
</dbReference>
<dbReference type="PRINTS" id="PR00176">
    <property type="entry name" value="NANEUSMPORT"/>
</dbReference>
<dbReference type="Proteomes" id="UP000095255">
    <property type="component" value="Unassembled WGS sequence"/>
</dbReference>
<evidence type="ECO:0000256" key="6">
    <source>
        <dbReference type="SAM" id="Phobius"/>
    </source>
</evidence>
<feature type="transmembrane region" description="Helical" evidence="6">
    <location>
        <begin position="380"/>
        <end position="397"/>
    </location>
</feature>
<feature type="transmembrane region" description="Helical" evidence="6">
    <location>
        <begin position="338"/>
        <end position="360"/>
    </location>
</feature>
<dbReference type="PANTHER" id="PTHR42948:SF1">
    <property type="entry name" value="TRANSPORTER"/>
    <property type="match status" value="1"/>
</dbReference>
<gene>
    <name evidence="7" type="ORF">BHU72_08380</name>
</gene>
<reference evidence="7 8" key="1">
    <citation type="submission" date="2016-09" db="EMBL/GenBank/DDBJ databases">
        <title>Desulfuribacillus arsenicus sp. nov., an obligately anaerobic, dissimilatory arsenic- and antimonate-reducing bacterium isolated from anoxic sediments.</title>
        <authorList>
            <person name="Abin C.A."/>
            <person name="Hollibaugh J.T."/>
        </authorList>
    </citation>
    <scope>NUCLEOTIDE SEQUENCE [LARGE SCALE GENOMIC DNA]</scope>
    <source>
        <strain evidence="7 8">MLFW-2</strain>
    </source>
</reference>
<dbReference type="NCBIfam" id="NF037979">
    <property type="entry name" value="Na_transp"/>
    <property type="match status" value="1"/>
</dbReference>
<feature type="transmembrane region" description="Helical" evidence="6">
    <location>
        <begin position="38"/>
        <end position="63"/>
    </location>
</feature>
<dbReference type="InterPro" id="IPR047218">
    <property type="entry name" value="YocR/YhdH-like"/>
</dbReference>
<dbReference type="RefSeq" id="WP_069702933.1">
    <property type="nucleotide sequence ID" value="NZ_MJAT01000036.1"/>
</dbReference>
<feature type="transmembrane region" description="Helical" evidence="6">
    <location>
        <begin position="84"/>
        <end position="105"/>
    </location>
</feature>
<proteinExistence type="predicted"/>
<evidence type="ECO:0000313" key="8">
    <source>
        <dbReference type="Proteomes" id="UP000095255"/>
    </source>
</evidence>
<comment type="subcellular location">
    <subcellularLocation>
        <location evidence="1">Membrane</location>
        <topology evidence="1">Multi-pass membrane protein</topology>
    </subcellularLocation>
</comment>
<feature type="transmembrane region" description="Helical" evidence="6">
    <location>
        <begin position="418"/>
        <end position="440"/>
    </location>
</feature>
<evidence type="ECO:0000256" key="5">
    <source>
        <dbReference type="ARBA" id="ARBA00023136"/>
    </source>
</evidence>
<dbReference type="EMBL" id="MJAT01000036">
    <property type="protein sequence ID" value="OEH84834.1"/>
    <property type="molecule type" value="Genomic_DNA"/>
</dbReference>
<dbReference type="Pfam" id="PF00209">
    <property type="entry name" value="SNF"/>
    <property type="match status" value="2"/>
</dbReference>
<feature type="transmembrane region" description="Helical" evidence="6">
    <location>
        <begin position="141"/>
        <end position="161"/>
    </location>
</feature>
<keyword evidence="4 6" id="KW-1133">Transmembrane helix</keyword>
<protein>
    <submittedName>
        <fullName evidence="7">Na+-dependent transporter</fullName>
    </submittedName>
</protein>
<comment type="caution">
    <text evidence="7">The sequence shown here is derived from an EMBL/GenBank/DDBJ whole genome shotgun (WGS) entry which is preliminary data.</text>
</comment>
<evidence type="ECO:0000256" key="3">
    <source>
        <dbReference type="ARBA" id="ARBA00022692"/>
    </source>
</evidence>
<keyword evidence="5 6" id="KW-0472">Membrane</keyword>
<sequence length="445" mass="47362">MNREQWSSKLGFILAAAGSAVGLGNIWRFSYVVGTEGGAAFVLLYLVIISLIGYPLLTTEIAIGRKTQRNPVGAFKALAPNSPWWLVGGMGVLAGFVILSFYSIVAGWSLAYTAKAITGFDATADFTGMFVGHITSLWPPIIWHAIFMALTIGIIASGVVNGIQRASKILMPALFIIILILVVRGLTLPGAGAGVSFFLSPDFSEVTSKTFLRAIGQSFFTLSLGMGALITYGSYLKREDNISDSAAWIVGIDTAVALLAGFAIFPAVFALGFEPGSGAGLAFMTLPAVFASMPFGTLFGFMFFFLLAIAALTSAISLLEVVVAWIVDEKGWSRTKAAFTLGGIIFLTGLPPTLGFSVLSDIKFLGMDILDTYDFFASDVMLPLGGLLTAVFAAHVWKTKNAIEEINSPKGVISFGNWYTVLVGYIIPIAIAIVMIVGIYDKVIK</sequence>
<dbReference type="OrthoDB" id="9762833at2"/>
<name>A0A1E5L432_9FIRM</name>
<feature type="transmembrane region" description="Helical" evidence="6">
    <location>
        <begin position="173"/>
        <end position="199"/>
    </location>
</feature>
<organism evidence="7 8">
    <name type="scientific">Desulfuribacillus stibiiarsenatis</name>
    <dbReference type="NCBI Taxonomy" id="1390249"/>
    <lineage>
        <taxon>Bacteria</taxon>
        <taxon>Bacillati</taxon>
        <taxon>Bacillota</taxon>
        <taxon>Desulfuribacillia</taxon>
        <taxon>Desulfuribacillales</taxon>
        <taxon>Desulfuribacillaceae</taxon>
        <taxon>Desulfuribacillus</taxon>
    </lineage>
</organism>
<dbReference type="InterPro" id="IPR037272">
    <property type="entry name" value="SNS_sf"/>
</dbReference>
<evidence type="ECO:0000256" key="1">
    <source>
        <dbReference type="ARBA" id="ARBA00004141"/>
    </source>
</evidence>
<dbReference type="InterPro" id="IPR000175">
    <property type="entry name" value="Na/ntran_symport"/>
</dbReference>
<dbReference type="SUPFAM" id="SSF161070">
    <property type="entry name" value="SNF-like"/>
    <property type="match status" value="1"/>
</dbReference>
<dbReference type="AlphaFoldDB" id="A0A1E5L432"/>
<keyword evidence="2" id="KW-0813">Transport</keyword>